<protein>
    <recommendedName>
        <fullName evidence="3 10">4-diphosphocytidyl-2-C-methyl-D-erythritol kinase</fullName>
        <shortName evidence="10">CMK</shortName>
        <ecNumber evidence="2 10">2.7.1.148</ecNumber>
    </recommendedName>
    <alternativeName>
        <fullName evidence="9 10">4-(cytidine-5'-diphospho)-2-C-methyl-D-erythritol kinase</fullName>
    </alternativeName>
</protein>
<organism evidence="13 14">
    <name type="scientific">Sedimentitalea todarodis</name>
    <dbReference type="NCBI Taxonomy" id="1631240"/>
    <lineage>
        <taxon>Bacteria</taxon>
        <taxon>Pseudomonadati</taxon>
        <taxon>Pseudomonadota</taxon>
        <taxon>Alphaproteobacteria</taxon>
        <taxon>Rhodobacterales</taxon>
        <taxon>Paracoccaceae</taxon>
        <taxon>Sedimentitalea</taxon>
    </lineage>
</organism>
<comment type="pathway">
    <text evidence="10">Isoprenoid biosynthesis; isopentenyl diphosphate biosynthesis via DXP pathway; isopentenyl diphosphate from 1-deoxy-D-xylulose 5-phosphate: step 3/6.</text>
</comment>
<evidence type="ECO:0000256" key="4">
    <source>
        <dbReference type="ARBA" id="ARBA00022679"/>
    </source>
</evidence>
<evidence type="ECO:0000256" key="10">
    <source>
        <dbReference type="HAMAP-Rule" id="MF_00061"/>
    </source>
</evidence>
<evidence type="ECO:0000256" key="5">
    <source>
        <dbReference type="ARBA" id="ARBA00022741"/>
    </source>
</evidence>
<evidence type="ECO:0000256" key="8">
    <source>
        <dbReference type="ARBA" id="ARBA00023229"/>
    </source>
</evidence>
<evidence type="ECO:0000259" key="12">
    <source>
        <dbReference type="Pfam" id="PF08544"/>
    </source>
</evidence>
<keyword evidence="4 10" id="KW-0808">Transferase</keyword>
<evidence type="ECO:0000256" key="9">
    <source>
        <dbReference type="ARBA" id="ARBA00032554"/>
    </source>
</evidence>
<accession>A0ABU3VI07</accession>
<dbReference type="Gene3D" id="3.30.230.10">
    <property type="match status" value="1"/>
</dbReference>
<comment type="caution">
    <text evidence="13">The sequence shown here is derived from an EMBL/GenBank/DDBJ whole genome shotgun (WGS) entry which is preliminary data.</text>
</comment>
<feature type="domain" description="GHMP kinase N-terminal" evidence="11">
    <location>
        <begin position="68"/>
        <end position="137"/>
    </location>
</feature>
<dbReference type="Pfam" id="PF08544">
    <property type="entry name" value="GHMP_kinases_C"/>
    <property type="match status" value="1"/>
</dbReference>
<dbReference type="GO" id="GO:0050515">
    <property type="term" value="F:4-(cytidine 5'-diphospho)-2-C-methyl-D-erythritol kinase activity"/>
    <property type="evidence" value="ECO:0007669"/>
    <property type="project" value="UniProtKB-EC"/>
</dbReference>
<feature type="active site" evidence="10">
    <location>
        <position position="130"/>
    </location>
</feature>
<evidence type="ECO:0000256" key="3">
    <source>
        <dbReference type="ARBA" id="ARBA00017473"/>
    </source>
</evidence>
<dbReference type="PANTHER" id="PTHR43527:SF2">
    <property type="entry name" value="4-DIPHOSPHOCYTIDYL-2-C-METHYL-D-ERYTHRITOL KINASE, CHLOROPLASTIC"/>
    <property type="match status" value="1"/>
</dbReference>
<feature type="active site" evidence="10">
    <location>
        <position position="11"/>
    </location>
</feature>
<comment type="function">
    <text evidence="10">Catalyzes the phosphorylation of the position 2 hydroxy group of 4-diphosphocytidyl-2C-methyl-D-erythritol.</text>
</comment>
<dbReference type="Pfam" id="PF00288">
    <property type="entry name" value="GHMP_kinases_N"/>
    <property type="match status" value="1"/>
</dbReference>
<keyword evidence="14" id="KW-1185">Reference proteome</keyword>
<dbReference type="InterPro" id="IPR006204">
    <property type="entry name" value="GHMP_kinase_N_dom"/>
</dbReference>
<keyword evidence="6 10" id="KW-0418">Kinase</keyword>
<name>A0ABU3VI07_9RHOB</name>
<evidence type="ECO:0000259" key="11">
    <source>
        <dbReference type="Pfam" id="PF00288"/>
    </source>
</evidence>
<dbReference type="EMBL" id="JASMWN010000017">
    <property type="protein sequence ID" value="MDU9005808.1"/>
    <property type="molecule type" value="Genomic_DNA"/>
</dbReference>
<dbReference type="Gene3D" id="3.30.70.890">
    <property type="entry name" value="GHMP kinase, C-terminal domain"/>
    <property type="match status" value="1"/>
</dbReference>
<dbReference type="PIRSF" id="PIRSF010376">
    <property type="entry name" value="IspE"/>
    <property type="match status" value="1"/>
</dbReference>
<dbReference type="RefSeq" id="WP_316779784.1">
    <property type="nucleotide sequence ID" value="NZ_JASMWN010000017.1"/>
</dbReference>
<keyword evidence="5 10" id="KW-0547">Nucleotide-binding</keyword>
<keyword evidence="8 10" id="KW-0414">Isoprene biosynthesis</keyword>
<evidence type="ECO:0000313" key="13">
    <source>
        <dbReference type="EMBL" id="MDU9005808.1"/>
    </source>
</evidence>
<dbReference type="InterPro" id="IPR013750">
    <property type="entry name" value="GHMP_kinase_C_dom"/>
</dbReference>
<dbReference type="PANTHER" id="PTHR43527">
    <property type="entry name" value="4-DIPHOSPHOCYTIDYL-2-C-METHYL-D-ERYTHRITOL KINASE, CHLOROPLASTIC"/>
    <property type="match status" value="1"/>
</dbReference>
<dbReference type="InterPro" id="IPR020568">
    <property type="entry name" value="Ribosomal_Su5_D2-typ_SF"/>
</dbReference>
<dbReference type="SUPFAM" id="SSF55060">
    <property type="entry name" value="GHMP Kinase, C-terminal domain"/>
    <property type="match status" value="1"/>
</dbReference>
<dbReference type="HAMAP" id="MF_00061">
    <property type="entry name" value="IspE"/>
    <property type="match status" value="1"/>
</dbReference>
<dbReference type="InterPro" id="IPR014721">
    <property type="entry name" value="Ribsml_uS5_D2-typ_fold_subgr"/>
</dbReference>
<evidence type="ECO:0000313" key="14">
    <source>
        <dbReference type="Proteomes" id="UP001255416"/>
    </source>
</evidence>
<evidence type="ECO:0000256" key="2">
    <source>
        <dbReference type="ARBA" id="ARBA00012052"/>
    </source>
</evidence>
<comment type="similarity">
    <text evidence="1 10">Belongs to the GHMP kinase family. IspE subfamily.</text>
</comment>
<gene>
    <name evidence="10" type="primary">ispE</name>
    <name evidence="13" type="ORF">QO231_18410</name>
</gene>
<proteinExistence type="inferred from homology"/>
<dbReference type="EC" id="2.7.1.148" evidence="2 10"/>
<feature type="binding site" evidence="10">
    <location>
        <begin position="91"/>
        <end position="101"/>
    </location>
    <ligand>
        <name>ATP</name>
        <dbReference type="ChEBI" id="CHEBI:30616"/>
    </ligand>
</feature>
<dbReference type="InterPro" id="IPR036554">
    <property type="entry name" value="GHMP_kinase_C_sf"/>
</dbReference>
<reference evidence="14" key="1">
    <citation type="submission" date="2023-05" db="EMBL/GenBank/DDBJ databases">
        <title>Sedimentitalea sp. nov. JM2-8.</title>
        <authorList>
            <person name="Huang J."/>
        </authorList>
    </citation>
    <scope>NUCLEOTIDE SEQUENCE [LARGE SCALE GENOMIC DNA]</scope>
    <source>
        <strain evidence="14">KHS03</strain>
    </source>
</reference>
<sequence>MTKAKALARAKINLTLHVTGQRQDGYHLLDSLVVFADYGDTVSVHEAEGLTLRISGPKAAGLPGGEDNLVLCAARLAGVSDALITLDKHLPAAAGIGGGSADAAATLRALCISHGAAIPTPEQILELGADVPICLAGKSLRMGGIGERIDPVPAIPPLPAILVNPGLAVHTPDVFRALTFRNGTPMPDVPAFSSVADCAKWLAQQRNDLEGPAMQLCPSIGDCLAALRDQNAVFARMSGSGATCFGLFKTPGAARAECHALRRAHPEWWVQAVILGGEAPEGQSRRDTT</sequence>
<keyword evidence="7 10" id="KW-0067">ATP-binding</keyword>
<dbReference type="Proteomes" id="UP001255416">
    <property type="component" value="Unassembled WGS sequence"/>
</dbReference>
<evidence type="ECO:0000256" key="6">
    <source>
        <dbReference type="ARBA" id="ARBA00022777"/>
    </source>
</evidence>
<evidence type="ECO:0000256" key="7">
    <source>
        <dbReference type="ARBA" id="ARBA00022840"/>
    </source>
</evidence>
<dbReference type="InterPro" id="IPR004424">
    <property type="entry name" value="IspE"/>
</dbReference>
<dbReference type="SUPFAM" id="SSF54211">
    <property type="entry name" value="Ribosomal protein S5 domain 2-like"/>
    <property type="match status" value="1"/>
</dbReference>
<dbReference type="NCBIfam" id="NF011202">
    <property type="entry name" value="PRK14608.1"/>
    <property type="match status" value="1"/>
</dbReference>
<feature type="domain" description="GHMP kinase C-terminal" evidence="12">
    <location>
        <begin position="194"/>
        <end position="264"/>
    </location>
</feature>
<comment type="catalytic activity">
    <reaction evidence="10">
        <text>4-CDP-2-C-methyl-D-erythritol + ATP = 4-CDP-2-C-methyl-D-erythritol 2-phosphate + ADP + H(+)</text>
        <dbReference type="Rhea" id="RHEA:18437"/>
        <dbReference type="ChEBI" id="CHEBI:15378"/>
        <dbReference type="ChEBI" id="CHEBI:30616"/>
        <dbReference type="ChEBI" id="CHEBI:57823"/>
        <dbReference type="ChEBI" id="CHEBI:57919"/>
        <dbReference type="ChEBI" id="CHEBI:456216"/>
        <dbReference type="EC" id="2.7.1.148"/>
    </reaction>
</comment>
<evidence type="ECO:0000256" key="1">
    <source>
        <dbReference type="ARBA" id="ARBA00009684"/>
    </source>
</evidence>